<proteinExistence type="predicted"/>
<dbReference type="Proteomes" id="UP001596013">
    <property type="component" value="Unassembled WGS sequence"/>
</dbReference>
<protein>
    <recommendedName>
        <fullName evidence="3">Zinc ribbon domain-containing protein</fullName>
    </recommendedName>
</protein>
<organism evidence="1 2">
    <name type="scientific">Rhodanobacter umsongensis</name>
    <dbReference type="NCBI Taxonomy" id="633153"/>
    <lineage>
        <taxon>Bacteria</taxon>
        <taxon>Pseudomonadati</taxon>
        <taxon>Pseudomonadota</taxon>
        <taxon>Gammaproteobacteria</taxon>
        <taxon>Lysobacterales</taxon>
        <taxon>Rhodanobacteraceae</taxon>
        <taxon>Rhodanobacter</taxon>
    </lineage>
</organism>
<dbReference type="EMBL" id="JBHSMK010000009">
    <property type="protein sequence ID" value="MFC5437817.1"/>
    <property type="molecule type" value="Genomic_DNA"/>
</dbReference>
<comment type="caution">
    <text evidence="1">The sequence shown here is derived from an EMBL/GenBank/DDBJ whole genome shotgun (WGS) entry which is preliminary data.</text>
</comment>
<name>A0ABW0JPU2_9GAMM</name>
<gene>
    <name evidence="1" type="ORF">ACFPME_14740</name>
</gene>
<reference evidence="2" key="1">
    <citation type="journal article" date="2019" name="Int. J. Syst. Evol. Microbiol.">
        <title>The Global Catalogue of Microorganisms (GCM) 10K type strain sequencing project: providing services to taxonomists for standard genome sequencing and annotation.</title>
        <authorList>
            <consortium name="The Broad Institute Genomics Platform"/>
            <consortium name="The Broad Institute Genome Sequencing Center for Infectious Disease"/>
            <person name="Wu L."/>
            <person name="Ma J."/>
        </authorList>
    </citation>
    <scope>NUCLEOTIDE SEQUENCE [LARGE SCALE GENOMIC DNA]</scope>
    <source>
        <strain evidence="2">JCM 17130</strain>
    </source>
</reference>
<evidence type="ECO:0008006" key="3">
    <source>
        <dbReference type="Google" id="ProtNLM"/>
    </source>
</evidence>
<accession>A0ABW0JPU2</accession>
<keyword evidence="2" id="KW-1185">Reference proteome</keyword>
<dbReference type="RefSeq" id="WP_377306411.1">
    <property type="nucleotide sequence ID" value="NZ_JBHSMK010000009.1"/>
</dbReference>
<sequence length="120" mass="12978">MSNPQPGTAGATRTCPHCRETILESAVVCPACRHKLHFTDAASATATPASVPLRVEGSFRNPVDGGAWEYSMVLTIRDERGEEIARKLVGVGAMRPDEQRTFTLSVEMNPAAAGGKRMWH</sequence>
<evidence type="ECO:0000313" key="1">
    <source>
        <dbReference type="EMBL" id="MFC5437817.1"/>
    </source>
</evidence>
<evidence type="ECO:0000313" key="2">
    <source>
        <dbReference type="Proteomes" id="UP001596013"/>
    </source>
</evidence>